<evidence type="ECO:0000313" key="7">
    <source>
        <dbReference type="Proteomes" id="UP001140513"/>
    </source>
</evidence>
<evidence type="ECO:0000256" key="2">
    <source>
        <dbReference type="ARBA" id="ARBA00022630"/>
    </source>
</evidence>
<keyword evidence="4" id="KW-0560">Oxidoreductase</keyword>
<keyword evidence="7" id="KW-1185">Reference proteome</keyword>
<feature type="domain" description="FAD-binding" evidence="5">
    <location>
        <begin position="3"/>
        <end position="224"/>
    </location>
</feature>
<dbReference type="Proteomes" id="UP001140513">
    <property type="component" value="Unassembled WGS sequence"/>
</dbReference>
<dbReference type="InterPro" id="IPR036188">
    <property type="entry name" value="FAD/NAD-bd_sf"/>
</dbReference>
<keyword evidence="2" id="KW-0285">Flavoprotein</keyword>
<keyword evidence="3" id="KW-0274">FAD</keyword>
<dbReference type="AlphaFoldDB" id="A0A9W8XAC4"/>
<gene>
    <name evidence="6" type="ORF">N0V89_011332</name>
</gene>
<dbReference type="Gene3D" id="3.30.9.10">
    <property type="entry name" value="D-Amino Acid Oxidase, subunit A, domain 2"/>
    <property type="match status" value="1"/>
</dbReference>
<dbReference type="GO" id="GO:0016709">
    <property type="term" value="F:oxidoreductase activity, acting on paired donors, with incorporation or reduction of molecular oxygen, NAD(P)H as one donor, and incorporation of one atom of oxygen"/>
    <property type="evidence" value="ECO:0007669"/>
    <property type="project" value="UniProtKB-ARBA"/>
</dbReference>
<dbReference type="EMBL" id="JAPEUX010000009">
    <property type="protein sequence ID" value="KAJ4345203.1"/>
    <property type="molecule type" value="Genomic_DNA"/>
</dbReference>
<dbReference type="OrthoDB" id="2096480at2759"/>
<comment type="caution">
    <text evidence="6">The sequence shown here is derived from an EMBL/GenBank/DDBJ whole genome shotgun (WGS) entry which is preliminary data.</text>
</comment>
<dbReference type="Pfam" id="PF01494">
    <property type="entry name" value="FAD_binding_3"/>
    <property type="match status" value="1"/>
</dbReference>
<dbReference type="PRINTS" id="PR00420">
    <property type="entry name" value="RNGMNOXGNASE"/>
</dbReference>
<dbReference type="Gene3D" id="3.50.50.60">
    <property type="entry name" value="FAD/NAD(P)-binding domain"/>
    <property type="match status" value="1"/>
</dbReference>
<dbReference type="InterPro" id="IPR050641">
    <property type="entry name" value="RIFMO-like"/>
</dbReference>
<sequence length="292" mass="32647">MHVTEEDDHVRVDVLDRVSGQMLCYRAQYVVGADGGKTVGPKLGIELDGVRNLRKIISVHFKADLSQYWDDRVGIAHFANPELGLGMKSGSMLPLGPTWGRHSEEWQMHFAIDADKPSPPREDAVRRVRELLKLPDFNMEILSFSSWTLERVLANEYRKGRVFIGGDAAHRHPPTTGLGLNTAVQDAHNLAWKLSYALKNKAQLNLLDTYEVERRAIGKRNCDWALFTSKCHLIIGAAIGLQNGQPDANKEHLTRLFDAQSETGRAGLAQLQHVIDGQAIEFHAHNLDLGFC</sequence>
<dbReference type="InterPro" id="IPR002938">
    <property type="entry name" value="FAD-bd"/>
</dbReference>
<dbReference type="GeneID" id="80914862"/>
<dbReference type="GO" id="GO:0071949">
    <property type="term" value="F:FAD binding"/>
    <property type="evidence" value="ECO:0007669"/>
    <property type="project" value="InterPro"/>
</dbReference>
<dbReference type="PANTHER" id="PTHR43004">
    <property type="entry name" value="TRK SYSTEM POTASSIUM UPTAKE PROTEIN"/>
    <property type="match status" value="1"/>
</dbReference>
<dbReference type="SUPFAM" id="SSF51905">
    <property type="entry name" value="FAD/NAD(P)-binding domain"/>
    <property type="match status" value="1"/>
</dbReference>
<protein>
    <recommendedName>
        <fullName evidence="5">FAD-binding domain-containing protein</fullName>
    </recommendedName>
</protein>
<evidence type="ECO:0000256" key="3">
    <source>
        <dbReference type="ARBA" id="ARBA00022827"/>
    </source>
</evidence>
<dbReference type="PANTHER" id="PTHR43004:SF19">
    <property type="entry name" value="BINDING MONOOXYGENASE, PUTATIVE (JCVI)-RELATED"/>
    <property type="match status" value="1"/>
</dbReference>
<evidence type="ECO:0000259" key="5">
    <source>
        <dbReference type="Pfam" id="PF01494"/>
    </source>
</evidence>
<name>A0A9W8XAC4_9PLEO</name>
<accession>A0A9W8XAC4</accession>
<dbReference type="RefSeq" id="XP_056065367.1">
    <property type="nucleotide sequence ID" value="XM_056220064.1"/>
</dbReference>
<organism evidence="6 7">
    <name type="scientific">Didymosphaeria variabile</name>
    <dbReference type="NCBI Taxonomy" id="1932322"/>
    <lineage>
        <taxon>Eukaryota</taxon>
        <taxon>Fungi</taxon>
        <taxon>Dikarya</taxon>
        <taxon>Ascomycota</taxon>
        <taxon>Pezizomycotina</taxon>
        <taxon>Dothideomycetes</taxon>
        <taxon>Pleosporomycetidae</taxon>
        <taxon>Pleosporales</taxon>
        <taxon>Massarineae</taxon>
        <taxon>Didymosphaeriaceae</taxon>
        <taxon>Didymosphaeria</taxon>
    </lineage>
</organism>
<evidence type="ECO:0000256" key="1">
    <source>
        <dbReference type="ARBA" id="ARBA00001974"/>
    </source>
</evidence>
<proteinExistence type="predicted"/>
<evidence type="ECO:0000256" key="4">
    <source>
        <dbReference type="ARBA" id="ARBA00023002"/>
    </source>
</evidence>
<reference evidence="6" key="1">
    <citation type="submission" date="2022-10" db="EMBL/GenBank/DDBJ databases">
        <title>Tapping the CABI collections for fungal endophytes: first genome assemblies for Collariella, Neodidymelliopsis, Ascochyta clinopodiicola, Didymella pomorum, Didymosphaeria variabile, Neocosmospora piperis and Neocucurbitaria cava.</title>
        <authorList>
            <person name="Hill R."/>
        </authorList>
    </citation>
    <scope>NUCLEOTIDE SEQUENCE</scope>
    <source>
        <strain evidence="6">IMI 356815</strain>
    </source>
</reference>
<evidence type="ECO:0000313" key="6">
    <source>
        <dbReference type="EMBL" id="KAJ4345203.1"/>
    </source>
</evidence>
<comment type="cofactor">
    <cofactor evidence="1">
        <name>FAD</name>
        <dbReference type="ChEBI" id="CHEBI:57692"/>
    </cofactor>
</comment>